<feature type="non-terminal residue" evidence="1">
    <location>
        <position position="25"/>
    </location>
</feature>
<gene>
    <name evidence="1" type="ORF">METZ01_LOCUS249594</name>
</gene>
<dbReference type="EMBL" id="UINC01066242">
    <property type="protein sequence ID" value="SVB96740.1"/>
    <property type="molecule type" value="Genomic_DNA"/>
</dbReference>
<accession>A0A382IAQ1</accession>
<dbReference type="AlphaFoldDB" id="A0A382IAQ1"/>
<proteinExistence type="predicted"/>
<sequence>MAVRILTVEDDERIRTAVSLALEEE</sequence>
<organism evidence="1">
    <name type="scientific">marine metagenome</name>
    <dbReference type="NCBI Taxonomy" id="408172"/>
    <lineage>
        <taxon>unclassified sequences</taxon>
        <taxon>metagenomes</taxon>
        <taxon>ecological metagenomes</taxon>
    </lineage>
</organism>
<name>A0A382IAQ1_9ZZZZ</name>
<protein>
    <submittedName>
        <fullName evidence="1">Uncharacterized protein</fullName>
    </submittedName>
</protein>
<reference evidence="1" key="1">
    <citation type="submission" date="2018-05" db="EMBL/GenBank/DDBJ databases">
        <authorList>
            <person name="Lanie J.A."/>
            <person name="Ng W.-L."/>
            <person name="Kazmierczak K.M."/>
            <person name="Andrzejewski T.M."/>
            <person name="Davidsen T.M."/>
            <person name="Wayne K.J."/>
            <person name="Tettelin H."/>
            <person name="Glass J.I."/>
            <person name="Rusch D."/>
            <person name="Podicherti R."/>
            <person name="Tsui H.-C.T."/>
            <person name="Winkler M.E."/>
        </authorList>
    </citation>
    <scope>NUCLEOTIDE SEQUENCE</scope>
</reference>
<evidence type="ECO:0000313" key="1">
    <source>
        <dbReference type="EMBL" id="SVB96740.1"/>
    </source>
</evidence>